<dbReference type="InterPro" id="IPR011234">
    <property type="entry name" value="Fumarylacetoacetase-like_C"/>
</dbReference>
<keyword evidence="2" id="KW-0479">Metal-binding</keyword>
<feature type="domain" description="Fumarylacetoacetase-like C-terminal" evidence="3">
    <location>
        <begin position="125"/>
        <end position="300"/>
    </location>
</feature>
<dbReference type="GO" id="GO:0003824">
    <property type="term" value="F:catalytic activity"/>
    <property type="evidence" value="ECO:0007669"/>
    <property type="project" value="InterPro"/>
</dbReference>
<dbReference type="AlphaFoldDB" id="A0A6J7B9D9"/>
<dbReference type="EMBL" id="CAFAZX010000022">
    <property type="protein sequence ID" value="CAB4841944.1"/>
    <property type="molecule type" value="Genomic_DNA"/>
</dbReference>
<sequence length="317" mass="34831">MARHLLKTRVLSPHMQGKLLCAMTKKLAVIQTTEAALHLSTFVDGRYFSIPGLRTLTDALRIRRAELQTLVDGPKGVEIFGKLMPPISAESEIWGAGVTYLRSRDARKEESGVPDVYQRVYEADRPELFFKSNARRTVGTLGEIGIRADSNESVPEPEVAIVVNIFQEIIGLTICNDVTARSIEGENPLYLSQAKIYSGSTSIGPMITPMWEIEEVNDLGISAHIQRDTEMVWQAQTSLGALHRTFEDLVSYLFRCQVFPDGVILSTGTGIIPPLGISLQDGDVVTISVDKVGVLSNRVVGIPLDIHETTLKSGRNS</sequence>
<reference evidence="4" key="1">
    <citation type="submission" date="2020-05" db="EMBL/GenBank/DDBJ databases">
        <authorList>
            <person name="Chiriac C."/>
            <person name="Salcher M."/>
            <person name="Ghai R."/>
            <person name="Kavagutti S V."/>
        </authorList>
    </citation>
    <scope>NUCLEOTIDE SEQUENCE</scope>
</reference>
<dbReference type="InterPro" id="IPR051121">
    <property type="entry name" value="FAH"/>
</dbReference>
<organism evidence="4">
    <name type="scientific">freshwater metagenome</name>
    <dbReference type="NCBI Taxonomy" id="449393"/>
    <lineage>
        <taxon>unclassified sequences</taxon>
        <taxon>metagenomes</taxon>
        <taxon>ecological metagenomes</taxon>
    </lineage>
</organism>
<dbReference type="InterPro" id="IPR036663">
    <property type="entry name" value="Fumarylacetoacetase_C_sf"/>
</dbReference>
<dbReference type="PANTHER" id="PTHR42796:SF7">
    <property type="entry name" value="2-DEHYDRO-3-DEOXY-D-ARABINONATE DEHYDRATASE"/>
    <property type="match status" value="1"/>
</dbReference>
<proteinExistence type="inferred from homology"/>
<evidence type="ECO:0000259" key="3">
    <source>
        <dbReference type="Pfam" id="PF01557"/>
    </source>
</evidence>
<dbReference type="GO" id="GO:0044281">
    <property type="term" value="P:small molecule metabolic process"/>
    <property type="evidence" value="ECO:0007669"/>
    <property type="project" value="UniProtKB-ARBA"/>
</dbReference>
<dbReference type="GO" id="GO:0046872">
    <property type="term" value="F:metal ion binding"/>
    <property type="evidence" value="ECO:0007669"/>
    <property type="project" value="UniProtKB-KW"/>
</dbReference>
<dbReference type="PANTHER" id="PTHR42796">
    <property type="entry name" value="FUMARYLACETOACETATE HYDROLASE DOMAIN-CONTAINING PROTEIN 2A-RELATED"/>
    <property type="match status" value="1"/>
</dbReference>
<evidence type="ECO:0000256" key="1">
    <source>
        <dbReference type="ARBA" id="ARBA00010211"/>
    </source>
</evidence>
<name>A0A6J7B9D9_9ZZZZ</name>
<evidence type="ECO:0000313" key="4">
    <source>
        <dbReference type="EMBL" id="CAB4841944.1"/>
    </source>
</evidence>
<comment type="similarity">
    <text evidence="1">Belongs to the FAH family.</text>
</comment>
<dbReference type="Pfam" id="PF01557">
    <property type="entry name" value="FAA_hydrolase"/>
    <property type="match status" value="1"/>
</dbReference>
<evidence type="ECO:0000256" key="2">
    <source>
        <dbReference type="ARBA" id="ARBA00022723"/>
    </source>
</evidence>
<protein>
    <submittedName>
        <fullName evidence="4">Unannotated protein</fullName>
    </submittedName>
</protein>
<dbReference type="SUPFAM" id="SSF56529">
    <property type="entry name" value="FAH"/>
    <property type="match status" value="1"/>
</dbReference>
<gene>
    <name evidence="4" type="ORF">UFOPK3241_00555</name>
</gene>
<dbReference type="Gene3D" id="3.90.850.10">
    <property type="entry name" value="Fumarylacetoacetase-like, C-terminal domain"/>
    <property type="match status" value="1"/>
</dbReference>
<accession>A0A6J7B9D9</accession>